<evidence type="ECO:0000256" key="10">
    <source>
        <dbReference type="ARBA" id="ARBA00023002"/>
    </source>
</evidence>
<dbReference type="SUPFAM" id="SSF103501">
    <property type="entry name" value="Respiratory nitrate reductase 1 gamma chain"/>
    <property type="match status" value="1"/>
</dbReference>
<evidence type="ECO:0000259" key="18">
    <source>
        <dbReference type="Pfam" id="PF02665"/>
    </source>
</evidence>
<evidence type="ECO:0000256" key="12">
    <source>
        <dbReference type="ARBA" id="ARBA00023063"/>
    </source>
</evidence>
<feature type="binding site" description="axial binding residue" evidence="16">
    <location>
        <position position="189"/>
    </location>
    <ligand>
        <name>heme b</name>
        <dbReference type="ChEBI" id="CHEBI:60344"/>
        <label>1</label>
    </ligand>
    <ligandPart>
        <name>Fe</name>
        <dbReference type="ChEBI" id="CHEBI:18248"/>
    </ligandPart>
</feature>
<dbReference type="AlphaFoldDB" id="A0A0F7JTY0"/>
<dbReference type="Pfam" id="PF02665">
    <property type="entry name" value="Nitrate_red_gam"/>
    <property type="match status" value="1"/>
</dbReference>
<evidence type="ECO:0000256" key="4">
    <source>
        <dbReference type="ARBA" id="ARBA00022475"/>
    </source>
</evidence>
<dbReference type="RefSeq" id="WP_046858941.1">
    <property type="nucleotide sequence ID" value="NZ_CP011412.1"/>
</dbReference>
<keyword evidence="20" id="KW-1185">Reference proteome</keyword>
<evidence type="ECO:0000256" key="13">
    <source>
        <dbReference type="ARBA" id="ARBA00023136"/>
    </source>
</evidence>
<dbReference type="FunFam" id="1.20.950.20:FF:000001">
    <property type="entry name" value="Respiratory nitrate reductase subunit gamma"/>
    <property type="match status" value="1"/>
</dbReference>
<dbReference type="GO" id="GO:0009055">
    <property type="term" value="F:electron transfer activity"/>
    <property type="evidence" value="ECO:0007669"/>
    <property type="project" value="TreeGrafter"/>
</dbReference>
<evidence type="ECO:0000256" key="11">
    <source>
        <dbReference type="ARBA" id="ARBA00023004"/>
    </source>
</evidence>
<keyword evidence="12" id="KW-0534">Nitrate assimilation</keyword>
<feature type="binding site" description="axial binding residue" evidence="16">
    <location>
        <position position="55"/>
    </location>
    <ligand>
        <name>heme b</name>
        <dbReference type="ChEBI" id="CHEBI:60344"/>
        <label>1</label>
    </ligand>
    <ligandPart>
        <name>Fe</name>
        <dbReference type="ChEBI" id="CHEBI:18248"/>
    </ligandPart>
</feature>
<keyword evidence="13 17" id="KW-0472">Membrane</keyword>
<dbReference type="InterPro" id="IPR036197">
    <property type="entry name" value="NarG-like_sf"/>
</dbReference>
<dbReference type="Proteomes" id="UP000034410">
    <property type="component" value="Chromosome"/>
</dbReference>
<name>A0A0F7JTY0_9GAMM</name>
<dbReference type="GO" id="GO:0020037">
    <property type="term" value="F:heme binding"/>
    <property type="evidence" value="ECO:0007669"/>
    <property type="project" value="TreeGrafter"/>
</dbReference>
<organism evidence="19 20">
    <name type="scientific">Sedimenticola thiotaurini</name>
    <dbReference type="NCBI Taxonomy" id="1543721"/>
    <lineage>
        <taxon>Bacteria</taxon>
        <taxon>Pseudomonadati</taxon>
        <taxon>Pseudomonadota</taxon>
        <taxon>Gammaproteobacteria</taxon>
        <taxon>Chromatiales</taxon>
        <taxon>Sedimenticolaceae</taxon>
        <taxon>Sedimenticola</taxon>
    </lineage>
</organism>
<keyword evidence="11 16" id="KW-0408">Iron</keyword>
<evidence type="ECO:0000256" key="15">
    <source>
        <dbReference type="ARBA" id="ARBA00063882"/>
    </source>
</evidence>
<keyword evidence="9 17" id="KW-1133">Transmembrane helix</keyword>
<dbReference type="GO" id="GO:0019645">
    <property type="term" value="P:anaerobic electron transport chain"/>
    <property type="evidence" value="ECO:0007669"/>
    <property type="project" value="TreeGrafter"/>
</dbReference>
<evidence type="ECO:0000256" key="16">
    <source>
        <dbReference type="PIRSR" id="PIRSR603816-1"/>
    </source>
</evidence>
<evidence type="ECO:0000256" key="3">
    <source>
        <dbReference type="ARBA" id="ARBA00022448"/>
    </source>
</evidence>
<evidence type="ECO:0000256" key="9">
    <source>
        <dbReference type="ARBA" id="ARBA00022989"/>
    </source>
</evidence>
<dbReference type="GO" id="GO:0042128">
    <property type="term" value="P:nitrate assimilation"/>
    <property type="evidence" value="ECO:0007669"/>
    <property type="project" value="UniProtKB-KW"/>
</dbReference>
<keyword evidence="4" id="KW-1003">Cell membrane</keyword>
<keyword evidence="10" id="KW-0560">Oxidoreductase</keyword>
<feature type="binding site" description="axial binding residue" evidence="16">
    <location>
        <position position="207"/>
    </location>
    <ligand>
        <name>heme b</name>
        <dbReference type="ChEBI" id="CHEBI:60344"/>
        <label>1</label>
    </ligand>
    <ligandPart>
        <name>Fe</name>
        <dbReference type="ChEBI" id="CHEBI:18248"/>
    </ligandPart>
</feature>
<dbReference type="OrthoDB" id="9788113at2"/>
<dbReference type="PANTHER" id="PTHR30598">
    <property type="entry name" value="NITRATE REDUCTASE PRIVATE CHAPERONE, REDOX ENZYME MATURATION PROTEIN REMP FAMILY"/>
    <property type="match status" value="1"/>
</dbReference>
<dbReference type="GO" id="GO:0009325">
    <property type="term" value="C:nitrate reductase complex"/>
    <property type="evidence" value="ECO:0007669"/>
    <property type="project" value="InterPro"/>
</dbReference>
<feature type="domain" description="NarG-like" evidence="18">
    <location>
        <begin position="4"/>
        <end position="225"/>
    </location>
</feature>
<feature type="transmembrane region" description="Helical" evidence="17">
    <location>
        <begin position="46"/>
        <end position="68"/>
    </location>
</feature>
<feature type="binding site" description="axial binding residue" evidence="16">
    <location>
        <position position="65"/>
    </location>
    <ligand>
        <name>heme b</name>
        <dbReference type="ChEBI" id="CHEBI:60344"/>
        <label>1</label>
    </ligand>
    <ligandPart>
        <name>Fe</name>
        <dbReference type="ChEBI" id="CHEBI:18248"/>
    </ligandPart>
</feature>
<feature type="transmembrane region" description="Helical" evidence="17">
    <location>
        <begin position="6"/>
        <end position="25"/>
    </location>
</feature>
<reference evidence="19 20" key="1">
    <citation type="journal article" date="2015" name="Genome Announc.">
        <title>Complete Genome Sequence of Sedimenticola thiotaurini Strain SIP-G1, a Polyphosphate- and Polyhydroxyalkanoate-Accumulating Sulfur-Oxidizing Gammaproteobacterium Isolated from Salt Marsh Sediments.</title>
        <authorList>
            <person name="Flood B.E."/>
            <person name="Jones D.S."/>
            <person name="Bailey J.V."/>
        </authorList>
    </citation>
    <scope>NUCLEOTIDE SEQUENCE [LARGE SCALE GENOMIC DNA]</scope>
    <source>
        <strain evidence="19 20">SIP-G1</strain>
    </source>
</reference>
<dbReference type="GO" id="GO:0046872">
    <property type="term" value="F:metal ion binding"/>
    <property type="evidence" value="ECO:0007669"/>
    <property type="project" value="UniProtKB-KW"/>
</dbReference>
<evidence type="ECO:0000256" key="6">
    <source>
        <dbReference type="ARBA" id="ARBA00022692"/>
    </source>
</evidence>
<proteinExistence type="predicted"/>
<feature type="transmembrane region" description="Helical" evidence="17">
    <location>
        <begin position="190"/>
        <end position="216"/>
    </location>
</feature>
<dbReference type="NCBIfam" id="TIGR00351">
    <property type="entry name" value="narI"/>
    <property type="match status" value="1"/>
</dbReference>
<keyword evidence="5 16" id="KW-0349">Heme</keyword>
<dbReference type="Gene3D" id="1.20.950.20">
    <property type="entry name" value="Transmembrane di-heme cytochromes, Chain C"/>
    <property type="match status" value="1"/>
</dbReference>
<dbReference type="EMBL" id="CP011412">
    <property type="protein sequence ID" value="AKH20006.1"/>
    <property type="molecule type" value="Genomic_DNA"/>
</dbReference>
<dbReference type="GO" id="GO:0005886">
    <property type="term" value="C:plasma membrane"/>
    <property type="evidence" value="ECO:0007669"/>
    <property type="project" value="UniProtKB-SubCell"/>
</dbReference>
<evidence type="ECO:0000256" key="2">
    <source>
        <dbReference type="ARBA" id="ARBA00012500"/>
    </source>
</evidence>
<dbReference type="KEGG" id="seds:AAY24_06175"/>
<feature type="transmembrane region" description="Helical" evidence="17">
    <location>
        <begin position="130"/>
        <end position="148"/>
    </location>
</feature>
<gene>
    <name evidence="19" type="primary">narI</name>
    <name evidence="19" type="ORF">AAY24_06175</name>
</gene>
<evidence type="ECO:0000256" key="14">
    <source>
        <dbReference type="ARBA" id="ARBA00048294"/>
    </source>
</evidence>
<evidence type="ECO:0000313" key="19">
    <source>
        <dbReference type="EMBL" id="AKH20006.1"/>
    </source>
</evidence>
<dbReference type="InterPro" id="IPR003816">
    <property type="entry name" value="Nitrate_red_gam"/>
</dbReference>
<evidence type="ECO:0000256" key="1">
    <source>
        <dbReference type="ARBA" id="ARBA00004651"/>
    </source>
</evidence>
<comment type="subcellular location">
    <subcellularLocation>
        <location evidence="1">Cell membrane</location>
        <topology evidence="1">Multi-pass membrane protein</topology>
    </subcellularLocation>
</comment>
<accession>A0A0F7JTY0</accession>
<dbReference type="PATRIC" id="fig|1543721.4.peg.1276"/>
<keyword evidence="3" id="KW-0813">Transport</keyword>
<comment type="catalytic activity">
    <reaction evidence="14">
        <text>nitrate + a quinol = a quinone + nitrite + H2O</text>
        <dbReference type="Rhea" id="RHEA:56144"/>
        <dbReference type="ChEBI" id="CHEBI:15377"/>
        <dbReference type="ChEBI" id="CHEBI:16301"/>
        <dbReference type="ChEBI" id="CHEBI:17632"/>
        <dbReference type="ChEBI" id="CHEBI:24646"/>
        <dbReference type="ChEBI" id="CHEBI:132124"/>
        <dbReference type="EC" id="1.7.5.1"/>
    </reaction>
</comment>
<feature type="transmembrane region" description="Helical" evidence="17">
    <location>
        <begin position="88"/>
        <end position="110"/>
    </location>
</feature>
<keyword evidence="7" id="KW-0479">Metal-binding</keyword>
<keyword evidence="8" id="KW-0249">Electron transport</keyword>
<evidence type="ECO:0000256" key="7">
    <source>
        <dbReference type="ARBA" id="ARBA00022723"/>
    </source>
</evidence>
<evidence type="ECO:0000256" key="17">
    <source>
        <dbReference type="SAM" id="Phobius"/>
    </source>
</evidence>
<keyword evidence="6 17" id="KW-0812">Transmembrane</keyword>
<sequence length="231" mass="25934">MTLNNFFFGAYPYLAGTIFLLGSWLRFDREQYTWKADSSQLLSGKGMRLASNLFHVGILAVFFGHLVGMLTPHSWFLALGISDTAHQYIAIYAGLIFGSLCLIGAIMLLLRRLSQPRVRAVSRRRDTFIIGWLLVTVTLGLSTTVISLEHAAHGNAGTMIALTEWVKSVATLSVDPGLIQDVHPIFKLHIFFGMTVFLLFPFTRLVHVWSVPLSYISRPYQIVRMKKVGMN</sequence>
<dbReference type="GO" id="GO:0160182">
    <property type="term" value="F:nitrate reductase (quinone) activity"/>
    <property type="evidence" value="ECO:0007669"/>
    <property type="project" value="UniProtKB-EC"/>
</dbReference>
<comment type="subunit">
    <text evidence="15">Dimer of heterotrimers each composed of an alpha, a beta and a gamma chain. Alpha and beta are catalytic chains; gamma chains are involved in binding the enzyme complex to the cytoplasmic membrane.</text>
</comment>
<protein>
    <recommendedName>
        <fullName evidence="2">nitrate reductase (quinone)</fullName>
        <ecNumber evidence="2">1.7.5.1</ecNumber>
    </recommendedName>
</protein>
<dbReference type="InterPro" id="IPR023234">
    <property type="entry name" value="NarG-like_domain"/>
</dbReference>
<dbReference type="InterPro" id="IPR051936">
    <property type="entry name" value="Heme-iron_electron_transfer"/>
</dbReference>
<evidence type="ECO:0000256" key="5">
    <source>
        <dbReference type="ARBA" id="ARBA00022617"/>
    </source>
</evidence>
<evidence type="ECO:0000313" key="20">
    <source>
        <dbReference type="Proteomes" id="UP000034410"/>
    </source>
</evidence>
<dbReference type="PANTHER" id="PTHR30598:SF3">
    <property type="entry name" value="RESPIRATORY NITRATE REDUCTASE 1 GAMMA CHAIN"/>
    <property type="match status" value="1"/>
</dbReference>
<dbReference type="EC" id="1.7.5.1" evidence="2"/>
<evidence type="ECO:0000256" key="8">
    <source>
        <dbReference type="ARBA" id="ARBA00022982"/>
    </source>
</evidence>